<reference evidence="1 2" key="1">
    <citation type="submission" date="2019-10" db="EMBL/GenBank/DDBJ databases">
        <authorList>
            <person name="Dong K."/>
        </authorList>
    </citation>
    <scope>NUCLEOTIDE SEQUENCE [LARGE SCALE GENOMIC DNA]</scope>
    <source>
        <strain evidence="1 2">DSM 28960</strain>
    </source>
</reference>
<protein>
    <submittedName>
        <fullName evidence="1">Uncharacterized protein</fullName>
    </submittedName>
</protein>
<dbReference type="RefSeq" id="WP_153496045.1">
    <property type="nucleotide sequence ID" value="NZ_CAXYUY010000025.1"/>
</dbReference>
<sequence>MNSSLDQIKVMINKRELMIFDEMRECNQFIDSFTIDFYDNIIFGTPKETYPDKIEMSIIFYNPKTQKPKGQEVVLLDVEMPKEKN</sequence>
<organism evidence="1 2">
    <name type="scientific">Lactococcus hircilactis</name>
    <dbReference type="NCBI Taxonomy" id="1494462"/>
    <lineage>
        <taxon>Bacteria</taxon>
        <taxon>Bacillati</taxon>
        <taxon>Bacillota</taxon>
        <taxon>Bacilli</taxon>
        <taxon>Lactobacillales</taxon>
        <taxon>Streptococcaceae</taxon>
        <taxon>Lactococcus</taxon>
    </lineage>
</organism>
<dbReference type="Proteomes" id="UP000439550">
    <property type="component" value="Unassembled WGS sequence"/>
</dbReference>
<comment type="caution">
    <text evidence="1">The sequence shown here is derived from an EMBL/GenBank/DDBJ whole genome shotgun (WGS) entry which is preliminary data.</text>
</comment>
<gene>
    <name evidence="1" type="ORF">GHI93_05370</name>
</gene>
<dbReference type="EMBL" id="WITJ01000006">
    <property type="protein sequence ID" value="MQW39369.1"/>
    <property type="molecule type" value="Genomic_DNA"/>
</dbReference>
<proteinExistence type="predicted"/>
<accession>A0A7X2D043</accession>
<dbReference type="AlphaFoldDB" id="A0A7X2D043"/>
<evidence type="ECO:0000313" key="1">
    <source>
        <dbReference type="EMBL" id="MQW39369.1"/>
    </source>
</evidence>
<dbReference type="OrthoDB" id="2242661at2"/>
<keyword evidence="2" id="KW-1185">Reference proteome</keyword>
<name>A0A7X2D043_9LACT</name>
<evidence type="ECO:0000313" key="2">
    <source>
        <dbReference type="Proteomes" id="UP000439550"/>
    </source>
</evidence>